<sequence>MTENVGASSNFHVSPTFDADDYWENITQDEPIDPVNIDDRDLPNYGSPSASDSDDLPNAEESGDNVPFEASSSDDDFLMPNRSPRPMSMKFLILIISQMVQISLAIHMKNIHHNKQLQRAVKLLHLKIAREYFVIKSTKKSWQLVCRRVEQGCRFRLTSFNEKHTNMWKVGRYIKEHTCDIGTCRDGHFNLDVEMIANALHVDIEKTPRFPIKDCQTAVLKAYGISISRRKAYIGRKRAFEKVYGTWEGSFAELPRFMEALKHFNPGTIVEWKIERRVDVIADVFNYVFWTFKSCIDEFVFCRPVISIDGTHVYGKYDIKLLIAIATDGNGSILPLAFAIVANESMETWSLFLDHLHLHVVKGRSDVALISDRHCEILLSVYNSPNWAAPFGFHRFCLRHLKANFLKKFKNVILNNLLWETANHCQEKKFLEKMEMIKEINPEAYVWLMKNDLDKWTLHRGGGRRWGMLTTNSSDSFNGLLKSARGLPVTAMGFDRIGYQAWEHMAPEFSVRSYKKACSGQFNPLGGEKYWPDSPFLMIANKKYLQKVGVNKITRIHNEMDVPASAQRANK</sequence>
<organism evidence="3 4">
    <name type="scientific">Solanum tuberosum</name>
    <name type="common">Potato</name>
    <dbReference type="NCBI Taxonomy" id="4113"/>
    <lineage>
        <taxon>Eukaryota</taxon>
        <taxon>Viridiplantae</taxon>
        <taxon>Streptophyta</taxon>
        <taxon>Embryophyta</taxon>
        <taxon>Tracheophyta</taxon>
        <taxon>Spermatophyta</taxon>
        <taxon>Magnoliopsida</taxon>
        <taxon>eudicotyledons</taxon>
        <taxon>Gunneridae</taxon>
        <taxon>Pentapetalae</taxon>
        <taxon>asterids</taxon>
        <taxon>lamiids</taxon>
        <taxon>Solanales</taxon>
        <taxon>Solanaceae</taxon>
        <taxon>Solanoideae</taxon>
        <taxon>Solaneae</taxon>
        <taxon>Solanum</taxon>
    </lineage>
</organism>
<gene>
    <name evidence="3" type="ORF">KY290_010486</name>
</gene>
<accession>A0ABQ7VXW8</accession>
<feature type="region of interest" description="Disordered" evidence="1">
    <location>
        <begin position="22"/>
        <end position="80"/>
    </location>
</feature>
<proteinExistence type="predicted"/>
<dbReference type="Pfam" id="PF10551">
    <property type="entry name" value="MULE"/>
    <property type="match status" value="1"/>
</dbReference>
<feature type="compositionally biased region" description="Acidic residues" evidence="1">
    <location>
        <begin position="52"/>
        <end position="63"/>
    </location>
</feature>
<evidence type="ECO:0000259" key="2">
    <source>
        <dbReference type="Pfam" id="PF10551"/>
    </source>
</evidence>
<protein>
    <recommendedName>
        <fullName evidence="2">MULE transposase domain-containing protein</fullName>
    </recommendedName>
</protein>
<reference evidence="3 4" key="1">
    <citation type="journal article" date="2021" name="bioRxiv">
        <title>Chromosome-scale and haplotype-resolved genome assembly of a tetraploid potato cultivar.</title>
        <authorList>
            <person name="Sun H."/>
            <person name="Jiao W.-B."/>
            <person name="Krause K."/>
            <person name="Campoy J.A."/>
            <person name="Goel M."/>
            <person name="Folz-Donahue K."/>
            <person name="Kukat C."/>
            <person name="Huettel B."/>
            <person name="Schneeberger K."/>
        </authorList>
    </citation>
    <scope>NUCLEOTIDE SEQUENCE [LARGE SCALE GENOMIC DNA]</scope>
    <source>
        <strain evidence="3">SolTubOtavaFocal</strain>
        <tissue evidence="3">Leaves</tissue>
    </source>
</reference>
<dbReference type="EMBL" id="JAIVGD010000005">
    <property type="protein sequence ID" value="KAH0773349.1"/>
    <property type="molecule type" value="Genomic_DNA"/>
</dbReference>
<comment type="caution">
    <text evidence="3">The sequence shown here is derived from an EMBL/GenBank/DDBJ whole genome shotgun (WGS) entry which is preliminary data.</text>
</comment>
<evidence type="ECO:0000256" key="1">
    <source>
        <dbReference type="SAM" id="MobiDB-lite"/>
    </source>
</evidence>
<evidence type="ECO:0000313" key="4">
    <source>
        <dbReference type="Proteomes" id="UP000826656"/>
    </source>
</evidence>
<dbReference type="PANTHER" id="PTHR31973">
    <property type="entry name" value="POLYPROTEIN, PUTATIVE-RELATED"/>
    <property type="match status" value="1"/>
</dbReference>
<keyword evidence="4" id="KW-1185">Reference proteome</keyword>
<feature type="domain" description="MULE transposase" evidence="2">
    <location>
        <begin position="305"/>
        <end position="404"/>
    </location>
</feature>
<dbReference type="InterPro" id="IPR018289">
    <property type="entry name" value="MULE_transposase_dom"/>
</dbReference>
<evidence type="ECO:0000313" key="3">
    <source>
        <dbReference type="EMBL" id="KAH0773349.1"/>
    </source>
</evidence>
<dbReference type="Proteomes" id="UP000826656">
    <property type="component" value="Unassembled WGS sequence"/>
</dbReference>
<name>A0ABQ7VXW8_SOLTU</name>
<dbReference type="PANTHER" id="PTHR31973:SF195">
    <property type="entry name" value="MUDR FAMILY TRANSPOSASE"/>
    <property type="match status" value="1"/>
</dbReference>